<comment type="function">
    <text evidence="2 7">Hydrolysis of 6-phosphogluconolactone to 6-phosphogluconate.</text>
</comment>
<dbReference type="InterPro" id="IPR006148">
    <property type="entry name" value="Glc/Gal-6P_isomerase"/>
</dbReference>
<dbReference type="InterPro" id="IPR039104">
    <property type="entry name" value="6PGL"/>
</dbReference>
<evidence type="ECO:0000256" key="6">
    <source>
        <dbReference type="ARBA" id="ARBA00020337"/>
    </source>
</evidence>
<keyword evidence="10" id="KW-1185">Reference proteome</keyword>
<accession>A0A842HFT9</accession>
<dbReference type="AlphaFoldDB" id="A0A842HFT9"/>
<organism evidence="9 10">
    <name type="scientific">Ruficoccus amylovorans</name>
    <dbReference type="NCBI Taxonomy" id="1804625"/>
    <lineage>
        <taxon>Bacteria</taxon>
        <taxon>Pseudomonadati</taxon>
        <taxon>Verrucomicrobiota</taxon>
        <taxon>Opitutia</taxon>
        <taxon>Puniceicoccales</taxon>
        <taxon>Cerasicoccaceae</taxon>
        <taxon>Ruficoccus</taxon>
    </lineage>
</organism>
<dbReference type="Proteomes" id="UP000546464">
    <property type="component" value="Unassembled WGS sequence"/>
</dbReference>
<evidence type="ECO:0000256" key="3">
    <source>
        <dbReference type="ARBA" id="ARBA00004961"/>
    </source>
</evidence>
<proteinExistence type="inferred from homology"/>
<dbReference type="NCBIfam" id="TIGR01198">
    <property type="entry name" value="pgl"/>
    <property type="match status" value="1"/>
</dbReference>
<comment type="pathway">
    <text evidence="3 7">Carbohydrate degradation; pentose phosphate pathway; D-ribulose 5-phosphate from D-glucose 6-phosphate (oxidative stage): step 2/3.</text>
</comment>
<dbReference type="PANTHER" id="PTHR11054">
    <property type="entry name" value="6-PHOSPHOGLUCONOLACTONASE"/>
    <property type="match status" value="1"/>
</dbReference>
<comment type="similarity">
    <text evidence="4 7">Belongs to the glucosamine/galactosamine-6-phosphate isomerase family. 6-phosphogluconolactonase subfamily.</text>
</comment>
<dbReference type="InterPro" id="IPR037171">
    <property type="entry name" value="NagB/RpiA_transferase-like"/>
</dbReference>
<comment type="catalytic activity">
    <reaction evidence="1 7">
        <text>6-phospho-D-glucono-1,5-lactone + H2O = 6-phospho-D-gluconate + H(+)</text>
        <dbReference type="Rhea" id="RHEA:12556"/>
        <dbReference type="ChEBI" id="CHEBI:15377"/>
        <dbReference type="ChEBI" id="CHEBI:15378"/>
        <dbReference type="ChEBI" id="CHEBI:57955"/>
        <dbReference type="ChEBI" id="CHEBI:58759"/>
        <dbReference type="EC" id="3.1.1.31"/>
    </reaction>
</comment>
<dbReference type="UniPathway" id="UPA00115">
    <property type="reaction ID" value="UER00409"/>
</dbReference>
<gene>
    <name evidence="7 9" type="primary">pgl</name>
    <name evidence="9" type="ORF">H5P28_12455</name>
</gene>
<evidence type="ECO:0000313" key="9">
    <source>
        <dbReference type="EMBL" id="MBC2595070.1"/>
    </source>
</evidence>
<dbReference type="Pfam" id="PF01182">
    <property type="entry name" value="Glucosamine_iso"/>
    <property type="match status" value="1"/>
</dbReference>
<dbReference type="PANTHER" id="PTHR11054:SF0">
    <property type="entry name" value="6-PHOSPHOGLUCONOLACTONASE"/>
    <property type="match status" value="1"/>
</dbReference>
<evidence type="ECO:0000259" key="8">
    <source>
        <dbReference type="Pfam" id="PF01182"/>
    </source>
</evidence>
<dbReference type="GO" id="GO:0017057">
    <property type="term" value="F:6-phosphogluconolactonase activity"/>
    <property type="evidence" value="ECO:0007669"/>
    <property type="project" value="UniProtKB-UniRule"/>
</dbReference>
<feature type="domain" description="Glucosamine/galactosamine-6-phosphate isomerase" evidence="8">
    <location>
        <begin position="17"/>
        <end position="233"/>
    </location>
</feature>
<name>A0A842HFT9_9BACT</name>
<dbReference type="GO" id="GO:0006098">
    <property type="term" value="P:pentose-phosphate shunt"/>
    <property type="evidence" value="ECO:0007669"/>
    <property type="project" value="UniProtKB-UniPathway"/>
</dbReference>
<reference evidence="9 10" key="1">
    <citation type="submission" date="2020-07" db="EMBL/GenBank/DDBJ databases">
        <authorList>
            <person name="Feng X."/>
        </authorList>
    </citation>
    <scope>NUCLEOTIDE SEQUENCE [LARGE SCALE GENOMIC DNA]</scope>
    <source>
        <strain evidence="9 10">JCM31066</strain>
    </source>
</reference>
<dbReference type="EMBL" id="JACHVB010000035">
    <property type="protein sequence ID" value="MBC2595070.1"/>
    <property type="molecule type" value="Genomic_DNA"/>
</dbReference>
<evidence type="ECO:0000256" key="5">
    <source>
        <dbReference type="ARBA" id="ARBA00013198"/>
    </source>
</evidence>
<evidence type="ECO:0000256" key="7">
    <source>
        <dbReference type="RuleBase" id="RU365095"/>
    </source>
</evidence>
<evidence type="ECO:0000256" key="2">
    <source>
        <dbReference type="ARBA" id="ARBA00002681"/>
    </source>
</evidence>
<dbReference type="GO" id="GO:0005975">
    <property type="term" value="P:carbohydrate metabolic process"/>
    <property type="evidence" value="ECO:0007669"/>
    <property type="project" value="UniProtKB-UniRule"/>
</dbReference>
<dbReference type="RefSeq" id="WP_185676033.1">
    <property type="nucleotide sequence ID" value="NZ_JACHVB010000035.1"/>
</dbReference>
<dbReference type="InterPro" id="IPR005900">
    <property type="entry name" value="6-phosphogluconolactonase_DevB"/>
</dbReference>
<comment type="caution">
    <text evidence="9">The sequence shown here is derived from an EMBL/GenBank/DDBJ whole genome shotgun (WGS) entry which is preliminary data.</text>
</comment>
<dbReference type="SUPFAM" id="SSF100950">
    <property type="entry name" value="NagB/RpiA/CoA transferase-like"/>
    <property type="match status" value="1"/>
</dbReference>
<dbReference type="Gene3D" id="3.40.50.1360">
    <property type="match status" value="1"/>
</dbReference>
<evidence type="ECO:0000256" key="1">
    <source>
        <dbReference type="ARBA" id="ARBA00000832"/>
    </source>
</evidence>
<dbReference type="EC" id="3.1.1.31" evidence="5 7"/>
<sequence length="243" mass="26406">MKSIPTDYGQVHIVGEEELYLETLRYIRQAAENAGSGLAPIGLTGGSTPKAFYQWVTEKKALSLDVAKKILWTTSDERCVPQSDDDSNFGHADREMLSPLGVPSENKLPWPTELEPAACADAYTKAWNERVGKDRAYDVCFVGMGGDNHTLSLFPHCPLIGAGLTESFAATNWPERGWRVTLTPHGLSLCKRIVVSCPGAGKAEALKAALRGDFDPTSKPIQLLRAHADKTVWLVDEAAAALL</sequence>
<evidence type="ECO:0000256" key="4">
    <source>
        <dbReference type="ARBA" id="ARBA00010662"/>
    </source>
</evidence>
<protein>
    <recommendedName>
        <fullName evidence="6 7">6-phosphogluconolactonase</fullName>
        <shortName evidence="7">6PGL</shortName>
        <ecNumber evidence="5 7">3.1.1.31</ecNumber>
    </recommendedName>
</protein>
<evidence type="ECO:0000313" key="10">
    <source>
        <dbReference type="Proteomes" id="UP000546464"/>
    </source>
</evidence>
<keyword evidence="7 9" id="KW-0378">Hydrolase</keyword>